<evidence type="ECO:0000256" key="5">
    <source>
        <dbReference type="ARBA" id="ARBA00023296"/>
    </source>
</evidence>
<proteinExistence type="predicted"/>
<dbReference type="GO" id="GO:0019062">
    <property type="term" value="P:virion attachment to host cell"/>
    <property type="evidence" value="ECO:0007669"/>
    <property type="project" value="UniProtKB-KW"/>
</dbReference>
<dbReference type="Gene3D" id="1.10.287.1490">
    <property type="match status" value="1"/>
</dbReference>
<evidence type="ECO:0000256" key="4">
    <source>
        <dbReference type="ARBA" id="ARBA00022844"/>
    </source>
</evidence>
<dbReference type="InterPro" id="IPR008982">
    <property type="entry name" value="Adenovirus_pIV-like_att"/>
</dbReference>
<reference evidence="7" key="2">
    <citation type="journal article" date="2008" name="Virus Genes">
        <title>Comparative sequence analyses of a new mammalian reovirus genome and the mammalian reovirus S1 genes from six new serotype 2 human isolates.</title>
        <authorList>
            <person name="Song L."/>
            <person name="Zhou Y."/>
            <person name="He J."/>
            <person name="Zhu H."/>
            <person name="Huang R."/>
            <person name="Mao P."/>
            <person name="Duan Q."/>
        </authorList>
    </citation>
    <scope>NUCLEOTIDE SEQUENCE</scope>
    <source>
        <strain evidence="7">BYL</strain>
    </source>
</reference>
<sequence>MSELIQLIRREILSLTQGVDNGPSREIGALKKQITQLSSDVSGLSIRVAQQQQSITSITAQLGTIDTRLSDISNRLTENERAIASITADVGGINNSASALGQRVDAGEQRISELDTITNDLSVRASTLEADVGALRTDLAALNTRVTTELSDVRSSLSALTASLQALESAAVTSVGQGLEKTGNNVRVIAGNGMWFNSQNQLQLDLSGQMKGVGFDGSGMVAKIDTNYFRYDANGNITLSSTISDLPARTQTLEAMKIDAVAPPLAINESGGVRLLRLLYEASDLRVVNQVLALVNKVTMPSFRFPLELDSSANIVTLSSNYRMRTGQWSGDLEYQTPTLSWRVPVTVRLMRVNDWLLLSFDKFSTNGILPSGKFVMNFVTGLSPGWQTGSTQPSSTTDPMSTTFAAVQFVDGSNRVDAFRILGISEWVDGELEISNYGGTYAAHRNVDWAPMTIMYPCLG</sequence>
<protein>
    <submittedName>
        <fullName evidence="7">Cell attachment protein sigma-1</fullName>
    </submittedName>
</protein>
<organism evidence="7">
    <name type="scientific">Mammalian orthoreovirus 2</name>
    <dbReference type="NCBI Taxonomy" id="538121"/>
    <lineage>
        <taxon>Viruses</taxon>
        <taxon>Riboviria</taxon>
        <taxon>Orthornavirae</taxon>
        <taxon>Duplornaviricota</taxon>
        <taxon>Resentoviricetes</taxon>
        <taxon>Reovirales</taxon>
        <taxon>Spinareoviridae</taxon>
        <taxon>Orthoreovirus</taxon>
        <taxon>Orthoreovirus mammalis</taxon>
        <taxon>Mammalian orthoreovirus</taxon>
    </lineage>
</organism>
<dbReference type="GO" id="GO:0046718">
    <property type="term" value="P:symbiont entry into host cell"/>
    <property type="evidence" value="ECO:0007669"/>
    <property type="project" value="UniProtKB-KW"/>
</dbReference>
<dbReference type="SUPFAM" id="SSF49835">
    <property type="entry name" value="Virus attachment protein globular domain"/>
    <property type="match status" value="1"/>
</dbReference>
<accession>A7UE64</accession>
<evidence type="ECO:0000259" key="6">
    <source>
        <dbReference type="Pfam" id="PF01664"/>
    </source>
</evidence>
<evidence type="ECO:0000256" key="3">
    <source>
        <dbReference type="ARBA" id="ARBA00022804"/>
    </source>
</evidence>
<dbReference type="SUPFAM" id="SSF57997">
    <property type="entry name" value="Tropomyosin"/>
    <property type="match status" value="1"/>
</dbReference>
<name>A7UE64_9REOV</name>
<feature type="domain" description="Outer capsid protein sigma-1 C-terminal" evidence="6">
    <location>
        <begin position="243"/>
        <end position="459"/>
    </location>
</feature>
<keyword evidence="2" id="KW-0945">Host-virus interaction</keyword>
<evidence type="ECO:0000256" key="2">
    <source>
        <dbReference type="ARBA" id="ARBA00022581"/>
    </source>
</evidence>
<dbReference type="InterPro" id="IPR002592">
    <property type="entry name" value="S1_C"/>
</dbReference>
<dbReference type="GO" id="GO:0007155">
    <property type="term" value="P:cell adhesion"/>
    <property type="evidence" value="ECO:0007669"/>
    <property type="project" value="InterPro"/>
</dbReference>
<keyword evidence="5" id="KW-1160">Virus entry into host cell</keyword>
<dbReference type="Pfam" id="PF01664">
    <property type="entry name" value="Reo_sigma1"/>
    <property type="match status" value="1"/>
</dbReference>
<dbReference type="Gene3D" id="2.60.90.20">
    <property type="entry name" value="Virus attachment protein , globular domain"/>
    <property type="match status" value="1"/>
</dbReference>
<evidence type="ECO:0000256" key="1">
    <source>
        <dbReference type="ARBA" id="ARBA00004328"/>
    </source>
</evidence>
<dbReference type="EMBL" id="EU049606">
    <property type="protein sequence ID" value="ABT17126.1"/>
    <property type="molecule type" value="Genomic_RNA"/>
</dbReference>
<keyword evidence="3" id="KW-1161">Viral attachment to host cell</keyword>
<keyword evidence="4" id="KW-0946">Virion</keyword>
<dbReference type="GO" id="GO:0044423">
    <property type="term" value="C:virion component"/>
    <property type="evidence" value="ECO:0007669"/>
    <property type="project" value="UniProtKB-KW"/>
</dbReference>
<reference evidence="7" key="1">
    <citation type="submission" date="2007-07" db="EMBL/GenBank/DDBJ databases">
        <authorList>
            <person name="Song L.-H."/>
            <person name="Zhou Y.-S."/>
            <person name="He J."/>
            <person name="Zhu H."/>
            <person name="Huang R.-T."/>
            <person name="Li Y."/>
            <person name="Mao P.-Y."/>
            <person name="Duan Q."/>
        </authorList>
    </citation>
    <scope>NUCLEOTIDE SEQUENCE</scope>
    <source>
        <strain evidence="7">BYL</strain>
    </source>
</reference>
<dbReference type="Gene3D" id="2.10.25.20">
    <property type="entry name" value="reovirus attachment protein sigma1, domain 1"/>
    <property type="match status" value="1"/>
</dbReference>
<evidence type="ECO:0000313" key="7">
    <source>
        <dbReference type="EMBL" id="ABT17126.1"/>
    </source>
</evidence>
<comment type="subcellular location">
    <subcellularLocation>
        <location evidence="1">Virion</location>
    </subcellularLocation>
</comment>